<gene>
    <name evidence="3" type="primary">nmi</name>
</gene>
<dbReference type="GO" id="GO:0005737">
    <property type="term" value="C:cytoplasm"/>
    <property type="evidence" value="ECO:0007669"/>
    <property type="project" value="TreeGrafter"/>
</dbReference>
<sequence length="372" mass="42468">MSSIRPNTDEVNSDVEVAKKELETWKSKVEKGDDLKSRLIVEKLDEDEAKAKAKQEMISWIEKKDKFQGDFTQSLSSVQDKIEKFAKCKQDLLEKLRRYQAELELKRAESTKLEQKFKIYAQIPETEVRFNTQDKKECDDDSQPIRGVFTIRQRSTVPLQGGQALVTFEEEKVASQILKIAKCSVSCDNKSVEVKPKRITIDPVVKFEVHLDVSRMDLNVCNIPPSMPEERMKDRLEMSFSRPSRGGGEVKRVDYDANTGIGHITFLHPGVAEGLVLRGSYYVGLDSKVNVQVGPIYKHKLRKFQTFSGSPKRTLLLDGIQDVTDEDDLQDHLEIHFQKPSNCGGEIESIKYLSRGKAVQAIFCEDLQHREE</sequence>
<keyword evidence="4" id="KW-1185">Reference proteome</keyword>
<reference evidence="3" key="1">
    <citation type="submission" date="2021-04" db="EMBL/GenBank/DDBJ databases">
        <authorList>
            <consortium name="Wellcome Sanger Institute Data Sharing"/>
        </authorList>
    </citation>
    <scope>NUCLEOTIDE SEQUENCE [LARGE SCALE GENOMIC DNA]</scope>
</reference>
<dbReference type="AlphaFoldDB" id="A0A665W6C6"/>
<dbReference type="Ensembl" id="ENSENLT00000040454.1">
    <property type="protein sequence ID" value="ENSENLP00000039428.1"/>
    <property type="gene ID" value="ENSENLG00000017005.1"/>
</dbReference>
<dbReference type="InterPro" id="IPR012677">
    <property type="entry name" value="Nucleotide-bd_a/b_plait_sf"/>
</dbReference>
<dbReference type="PANTHER" id="PTHR15225:SF4">
    <property type="entry name" value="N-MYC-INTERACTOR"/>
    <property type="match status" value="1"/>
</dbReference>
<dbReference type="OrthoDB" id="9903237at2759"/>
<keyword evidence="1" id="KW-0175">Coiled coil</keyword>
<evidence type="ECO:0000256" key="1">
    <source>
        <dbReference type="SAM" id="Coils"/>
    </source>
</evidence>
<dbReference type="InParanoid" id="A0A665W6C6"/>
<evidence type="ECO:0000313" key="4">
    <source>
        <dbReference type="Proteomes" id="UP000472264"/>
    </source>
</evidence>
<reference evidence="3" key="2">
    <citation type="submission" date="2025-08" db="UniProtKB">
        <authorList>
            <consortium name="Ensembl"/>
        </authorList>
    </citation>
    <scope>IDENTIFICATION</scope>
</reference>
<organism evidence="3 4">
    <name type="scientific">Echeneis naucrates</name>
    <name type="common">Live sharksucker</name>
    <dbReference type="NCBI Taxonomy" id="173247"/>
    <lineage>
        <taxon>Eukaryota</taxon>
        <taxon>Metazoa</taxon>
        <taxon>Chordata</taxon>
        <taxon>Craniata</taxon>
        <taxon>Vertebrata</taxon>
        <taxon>Euteleostomi</taxon>
        <taxon>Actinopterygii</taxon>
        <taxon>Neopterygii</taxon>
        <taxon>Teleostei</taxon>
        <taxon>Neoteleostei</taxon>
        <taxon>Acanthomorphata</taxon>
        <taxon>Carangaria</taxon>
        <taxon>Carangiformes</taxon>
        <taxon>Echeneidae</taxon>
        <taxon>Echeneis</taxon>
    </lineage>
</organism>
<feature type="coiled-coil region" evidence="1">
    <location>
        <begin position="82"/>
        <end position="116"/>
    </location>
</feature>
<reference evidence="3" key="3">
    <citation type="submission" date="2025-09" db="UniProtKB">
        <authorList>
            <consortium name="Ensembl"/>
        </authorList>
    </citation>
    <scope>IDENTIFICATION</scope>
</reference>
<protein>
    <submittedName>
        <fullName evidence="3">N-myc-interactor-like</fullName>
    </submittedName>
</protein>
<dbReference type="PANTHER" id="PTHR15225">
    <property type="entry name" value="INTERFERON-INDUCED PROTEIN 35/NMI N-MYC/STAT INTERACTING PROTEIN"/>
    <property type="match status" value="1"/>
</dbReference>
<dbReference type="Pfam" id="PF07292">
    <property type="entry name" value="NID"/>
    <property type="match status" value="2"/>
</dbReference>
<evidence type="ECO:0000313" key="3">
    <source>
        <dbReference type="Ensembl" id="ENSENLP00000039428.1"/>
    </source>
</evidence>
<evidence type="ECO:0000259" key="2">
    <source>
        <dbReference type="Pfam" id="PF07292"/>
    </source>
</evidence>
<feature type="domain" description="NID" evidence="2">
    <location>
        <begin position="164"/>
        <end position="251"/>
    </location>
</feature>
<proteinExistence type="predicted"/>
<dbReference type="OMA" id="IYAQIPE"/>
<dbReference type="Gene3D" id="3.30.70.330">
    <property type="match status" value="1"/>
</dbReference>
<dbReference type="InterPro" id="IPR009909">
    <property type="entry name" value="Nmi/IFP35_dom"/>
</dbReference>
<accession>A0A665W6C6</accession>
<name>A0A665W6C6_ECHNA</name>
<dbReference type="Proteomes" id="UP000472264">
    <property type="component" value="Chromosome 21"/>
</dbReference>
<feature type="domain" description="NID" evidence="2">
    <location>
        <begin position="264"/>
        <end position="349"/>
    </location>
</feature>